<dbReference type="InterPro" id="IPR050546">
    <property type="entry name" value="Glycosyl_Hydrlase_16"/>
</dbReference>
<proteinExistence type="inferred from homology"/>
<evidence type="ECO:0000256" key="2">
    <source>
        <dbReference type="SAM" id="SignalP"/>
    </source>
</evidence>
<evidence type="ECO:0000313" key="4">
    <source>
        <dbReference type="EMBL" id="KRT13734.1"/>
    </source>
</evidence>
<comment type="similarity">
    <text evidence="1">Belongs to the glycosyl hydrolase 16 family.</text>
</comment>
<dbReference type="Gene3D" id="2.60.120.200">
    <property type="match status" value="1"/>
</dbReference>
<dbReference type="PANTHER" id="PTHR10963:SF55">
    <property type="entry name" value="GLYCOSIDE HYDROLASE FAMILY 16 PROTEIN"/>
    <property type="match status" value="1"/>
</dbReference>
<dbReference type="InterPro" id="IPR013320">
    <property type="entry name" value="ConA-like_dom_sf"/>
</dbReference>
<feature type="signal peptide" evidence="2">
    <location>
        <begin position="1"/>
        <end position="23"/>
    </location>
</feature>
<dbReference type="CDD" id="cd08023">
    <property type="entry name" value="GH16_laminarinase_like"/>
    <property type="match status" value="1"/>
</dbReference>
<dbReference type="GO" id="GO:0004553">
    <property type="term" value="F:hydrolase activity, hydrolyzing O-glycosyl compounds"/>
    <property type="evidence" value="ECO:0007669"/>
    <property type="project" value="InterPro"/>
</dbReference>
<dbReference type="Proteomes" id="UP000051950">
    <property type="component" value="Unassembled WGS sequence"/>
</dbReference>
<keyword evidence="2" id="KW-0732">Signal</keyword>
<sequence length="292" mass="33737">MKKHLLKPFLMACIFFAGLSVVAQQQKQPMPPALTADGFKLVWAEEFNGNGAPDPANWTYELGFERNEELQWYQRENARCENGNLILEAKREKKTNPNFKEGSNDWKKNRKEADYTSASIKTQGLHSWLYGRFVMRGKIDIRDGIWPAWWTLGIKGSWPATGEIDMMEYYRKKLLANIAFMGADRKDAWFSTEKNIDSLGGQAWADQFHIWRMDWDENSIALYVDNQLLNKVPLDKLVNQNGTNINPFKQPHYMLLDLAIGGKQGGDPSKTSFPARFEVDYVRVYQNNKIKN</sequence>
<reference evidence="4 5" key="1">
    <citation type="submission" date="2015-11" db="EMBL/GenBank/DDBJ databases">
        <title>Sequence of Pedobacter ginsenosidimutans.</title>
        <authorList>
            <person name="Carson E."/>
            <person name="Keyser V."/>
            <person name="Newman J."/>
            <person name="Miller J."/>
        </authorList>
    </citation>
    <scope>NUCLEOTIDE SEQUENCE [LARGE SCALE GENOMIC DNA]</scope>
    <source>
        <strain evidence="4 5">KACC 14530</strain>
    </source>
</reference>
<dbReference type="EMBL" id="LMZQ01000033">
    <property type="protein sequence ID" value="KRT13734.1"/>
    <property type="molecule type" value="Genomic_DNA"/>
</dbReference>
<protein>
    <submittedName>
        <fullName evidence="4">Beta-glucanase</fullName>
    </submittedName>
</protein>
<keyword evidence="5" id="KW-1185">Reference proteome</keyword>
<dbReference type="AlphaFoldDB" id="A0A0T5VIN9"/>
<gene>
    <name evidence="4" type="ORF">ASU31_22930</name>
</gene>
<dbReference type="PANTHER" id="PTHR10963">
    <property type="entry name" value="GLYCOSYL HYDROLASE-RELATED"/>
    <property type="match status" value="1"/>
</dbReference>
<evidence type="ECO:0000313" key="5">
    <source>
        <dbReference type="Proteomes" id="UP000051950"/>
    </source>
</evidence>
<dbReference type="InterPro" id="IPR000757">
    <property type="entry name" value="Beta-glucanase-like"/>
</dbReference>
<organism evidence="4 5">
    <name type="scientific">Pedobacter ginsenosidimutans</name>
    <dbReference type="NCBI Taxonomy" id="687842"/>
    <lineage>
        <taxon>Bacteria</taxon>
        <taxon>Pseudomonadati</taxon>
        <taxon>Bacteroidota</taxon>
        <taxon>Sphingobacteriia</taxon>
        <taxon>Sphingobacteriales</taxon>
        <taxon>Sphingobacteriaceae</taxon>
        <taxon>Pedobacter</taxon>
    </lineage>
</organism>
<dbReference type="RefSeq" id="WP_057934580.1">
    <property type="nucleotide sequence ID" value="NZ_LMZQ01000033.1"/>
</dbReference>
<evidence type="ECO:0000259" key="3">
    <source>
        <dbReference type="PROSITE" id="PS51762"/>
    </source>
</evidence>
<dbReference type="STRING" id="687842.ASU31_22930"/>
<accession>A0A0T5VIN9</accession>
<evidence type="ECO:0000256" key="1">
    <source>
        <dbReference type="ARBA" id="ARBA00006865"/>
    </source>
</evidence>
<name>A0A0T5VIN9_9SPHI</name>
<dbReference type="PROSITE" id="PS51762">
    <property type="entry name" value="GH16_2"/>
    <property type="match status" value="1"/>
</dbReference>
<comment type="caution">
    <text evidence="4">The sequence shown here is derived from an EMBL/GenBank/DDBJ whole genome shotgun (WGS) entry which is preliminary data.</text>
</comment>
<dbReference type="GO" id="GO:0005975">
    <property type="term" value="P:carbohydrate metabolic process"/>
    <property type="evidence" value="ECO:0007669"/>
    <property type="project" value="InterPro"/>
</dbReference>
<feature type="domain" description="GH16" evidence="3">
    <location>
        <begin position="23"/>
        <end position="290"/>
    </location>
</feature>
<feature type="chain" id="PRO_5006665133" evidence="2">
    <location>
        <begin position="24"/>
        <end position="292"/>
    </location>
</feature>
<dbReference type="Pfam" id="PF00722">
    <property type="entry name" value="Glyco_hydro_16"/>
    <property type="match status" value="1"/>
</dbReference>
<dbReference type="SUPFAM" id="SSF49899">
    <property type="entry name" value="Concanavalin A-like lectins/glucanases"/>
    <property type="match status" value="1"/>
</dbReference>